<dbReference type="InParanoid" id="A0A401GXI3"/>
<dbReference type="GeneID" id="38783838"/>
<organism evidence="1 2">
    <name type="scientific">Sparassis crispa</name>
    <dbReference type="NCBI Taxonomy" id="139825"/>
    <lineage>
        <taxon>Eukaryota</taxon>
        <taxon>Fungi</taxon>
        <taxon>Dikarya</taxon>
        <taxon>Basidiomycota</taxon>
        <taxon>Agaricomycotina</taxon>
        <taxon>Agaricomycetes</taxon>
        <taxon>Polyporales</taxon>
        <taxon>Sparassidaceae</taxon>
        <taxon>Sparassis</taxon>
    </lineage>
</organism>
<gene>
    <name evidence="1" type="ORF">SCP_1001650</name>
</gene>
<protein>
    <submittedName>
        <fullName evidence="1">Uncharacterized protein</fullName>
    </submittedName>
</protein>
<dbReference type="STRING" id="139825.A0A401GXI3"/>
<name>A0A401GXI3_9APHY</name>
<dbReference type="EMBL" id="BFAD01000010">
    <property type="protein sequence ID" value="GBE86921.1"/>
    <property type="molecule type" value="Genomic_DNA"/>
</dbReference>
<proteinExistence type="predicted"/>
<dbReference type="AlphaFoldDB" id="A0A401GXI3"/>
<keyword evidence="2" id="KW-1185">Reference proteome</keyword>
<accession>A0A401GXI3</accession>
<reference evidence="1 2" key="1">
    <citation type="journal article" date="2018" name="Sci. Rep.">
        <title>Genome sequence of the cauliflower mushroom Sparassis crispa (Hanabiratake) and its association with beneficial usage.</title>
        <authorList>
            <person name="Kiyama R."/>
            <person name="Furutani Y."/>
            <person name="Kawaguchi K."/>
            <person name="Nakanishi T."/>
        </authorList>
    </citation>
    <scope>NUCLEOTIDE SEQUENCE [LARGE SCALE GENOMIC DNA]</scope>
</reference>
<evidence type="ECO:0000313" key="1">
    <source>
        <dbReference type="EMBL" id="GBE86921.1"/>
    </source>
</evidence>
<dbReference type="Proteomes" id="UP000287166">
    <property type="component" value="Unassembled WGS sequence"/>
</dbReference>
<dbReference type="OrthoDB" id="6359816at2759"/>
<sequence length="88" mass="10365">MRCAGKEVYGKFMDIYRKQTLDLPVPRSCKSMFHFAKELDCESLQTLALNHLKEQLSKETILTELFSEFTSHHEEVQKAVFLRNTREI</sequence>
<evidence type="ECO:0000313" key="2">
    <source>
        <dbReference type="Proteomes" id="UP000287166"/>
    </source>
</evidence>
<dbReference type="RefSeq" id="XP_027617834.1">
    <property type="nucleotide sequence ID" value="XM_027762033.1"/>
</dbReference>
<comment type="caution">
    <text evidence="1">The sequence shown here is derived from an EMBL/GenBank/DDBJ whole genome shotgun (WGS) entry which is preliminary data.</text>
</comment>